<dbReference type="InterPro" id="IPR055650">
    <property type="entry name" value="DUF7226"/>
</dbReference>
<sequence length="428" mass="49287">MSKSKNDLAWEKIFEKHKILDKILKDGHIEINATKINEFREARLMTKFDHKSQLPKLFADNNLSILPTSRGGYVIGEFETFCDFNTDDIEVSPIEFPTFLESLDYRDITSEATAINCAFVSKILHDFTNEENLLPTVSGRMSSSTFNFGINSSKGLFNVNVGNSQVEIDGGYEGDNSLNLIEAKNYISDDFLVRQLYYPFKLWNGKVQKQVRPIFLTYSNGVFHLREYAFSNVNHYNSLVLVKHRKYVVQEGSFNIEALAQIIDTTKTIKEPEIPFPQADSFERVINLCELLKQKEFITKEDITQNYDFDGRQTDYYSNAGKYLGLIDTGRDPLTGQTGCFLTTKGKQVFNLNLIDRQKEFVRLIVSHKPFKETLKLFLDNGEVPNKETIVEIMKRSKLYNVGSDTTYFRRASTIIGWTNWIINQTEE</sequence>
<evidence type="ECO:0000259" key="2">
    <source>
        <dbReference type="Pfam" id="PF22518"/>
    </source>
</evidence>
<proteinExistence type="predicted"/>
<evidence type="ECO:0000259" key="1">
    <source>
        <dbReference type="Pfam" id="PF22515"/>
    </source>
</evidence>
<reference evidence="4" key="8">
    <citation type="journal article" date="2018" name="J. ISSAAS">
        <title>In Silico Identification of Three Types of Integrative and Conjugative Elements (ICEs) in Elizabethkingia anophelis Strains Isolated from Around the World.</title>
        <authorList>
            <person name="Xu J."/>
            <person name="Pei D."/>
            <person name="Nicholson A."/>
            <person name="Lan Y."/>
            <person name="Xia Q."/>
        </authorList>
    </citation>
    <scope>NUCLEOTIDE SEQUENCE</scope>
</reference>
<organism evidence="4">
    <name type="scientific">Elizabethkingia anophelis</name>
    <dbReference type="NCBI Taxonomy" id="1117645"/>
    <lineage>
        <taxon>Bacteria</taxon>
        <taxon>Pseudomonadati</taxon>
        <taxon>Bacteroidota</taxon>
        <taxon>Flavobacteriia</taxon>
        <taxon>Flavobacteriales</taxon>
        <taxon>Weeksellaceae</taxon>
        <taxon>Elizabethkingia</taxon>
    </lineage>
</organism>
<evidence type="ECO:0000259" key="3">
    <source>
        <dbReference type="Pfam" id="PF23871"/>
    </source>
</evidence>
<reference evidence="4" key="4">
    <citation type="journal article" date="2016" name="Sci. Rep.">
        <title>Genomic epidemiology and global diversity of the emerging bacterial pathogen Elizabethkingia anophelis.</title>
        <authorList>
            <person name="Breurec S."/>
            <person name="Criscuolo A."/>
            <person name="Diancourt L."/>
            <person name="Rendueles O."/>
            <person name="Vandenbogaert M."/>
            <person name="Passet V."/>
            <person name="Caro V."/>
            <person name="Rocha E.P."/>
            <person name="Touchon M."/>
            <person name="Brisse S."/>
        </authorList>
    </citation>
    <scope>NUCLEOTIDE SEQUENCE</scope>
</reference>
<dbReference type="Pfam" id="PF22515">
    <property type="entry name" value="DUF6996"/>
    <property type="match status" value="1"/>
</dbReference>
<dbReference type="Pfam" id="PF22518">
    <property type="entry name" value="DUF6997"/>
    <property type="match status" value="1"/>
</dbReference>
<reference evidence="4" key="3">
    <citation type="journal article" date="2016" name="Genome Announc.">
        <title>Complete Genome Sequences of Four Strains from the 2015-2016 Elizabethkingia anophelis Outbreak.</title>
        <authorList>
            <person name="Nicholson A.C."/>
            <person name="Whitney A.M."/>
            <person name="Emery B.D."/>
            <person name="Bell M.E."/>
            <person name="Gartin J.T."/>
            <person name="Humrighouse B.W."/>
            <person name="Loparev V.N."/>
            <person name="Batra D."/>
            <person name="Sheth M."/>
            <person name="Rowe L.A."/>
            <person name="Juieng P."/>
            <person name="Knipe K."/>
            <person name="Gulvik C."/>
            <person name="McQuiston J.R."/>
        </authorList>
    </citation>
    <scope>NUCLEOTIDE SEQUENCE</scope>
</reference>
<dbReference type="InterPro" id="IPR054265">
    <property type="entry name" value="DUF6996"/>
</dbReference>
<dbReference type="Pfam" id="PF23871">
    <property type="entry name" value="DUF7226"/>
    <property type="match status" value="1"/>
</dbReference>
<dbReference type="AlphaFoldDB" id="A0A455ZIF6"/>
<feature type="domain" description="DUF6997" evidence="2">
    <location>
        <begin position="76"/>
        <end position="248"/>
    </location>
</feature>
<feature type="domain" description="DUF6996" evidence="1">
    <location>
        <begin position="7"/>
        <end position="75"/>
    </location>
</feature>
<gene>
    <name evidence="4" type="primary">gp29</name>
</gene>
<reference evidence="4" key="1">
    <citation type="journal article" date="2014" name="Genome Biol. Evol.">
        <title>Comparative genomic analysis of malaria mosquito vector-associated novel pathogen Elizabethkingia anophelis.</title>
        <authorList>
            <person name="Teo J."/>
            <person name="Tan S.Y."/>
            <person name="Liu Y."/>
            <person name="Tay M."/>
            <person name="Ding Y."/>
            <person name="Li Y."/>
            <person name="Kjelleberg S."/>
            <person name="Givskov M."/>
            <person name="Lin R.T."/>
            <person name="Yang L."/>
        </authorList>
    </citation>
    <scope>NUCLEOTIDE SEQUENCE</scope>
</reference>
<reference evidence="4" key="5">
    <citation type="journal article" date="2017" name="Genome Announc.">
        <title>Complete Circularized Genome Sequences of Four Strains of Elizabethkingia anophelis, Including Two Novel Strains Isolated from Wild-Caught Anopheles sinensis.</title>
        <authorList>
            <person name="Pei D."/>
            <person name="Nicholson A.C."/>
            <person name="Jiang J."/>
            <person name="Chen H."/>
            <person name="Whitney A.M."/>
            <person name="Villarma A."/>
            <person name="Bell M."/>
            <person name="Humrighouse B."/>
            <person name="Rowe L.A."/>
            <person name="Sheth M."/>
            <person name="Batra D."/>
            <person name="Juieng P."/>
            <person name="Loparev V.N."/>
            <person name="McQuiston J.R."/>
            <person name="Lan Y."/>
            <person name="Ma Y."/>
            <person name="Xu J."/>
        </authorList>
    </citation>
    <scope>NUCLEOTIDE SEQUENCE</scope>
</reference>
<accession>A0A455ZIF6</accession>
<name>A0A455ZIF6_9FLAO</name>
<dbReference type="InterPro" id="IPR054266">
    <property type="entry name" value="DUF6997"/>
</dbReference>
<protein>
    <submittedName>
        <fullName evidence="4">Mu-like prophage protein gp29</fullName>
    </submittedName>
</protein>
<reference evidence="4" key="2">
    <citation type="journal article" date="2014" name="PLoS ONE">
        <title>Insights from the genome annotation of Elizabethkingia anophelis from the malaria vector Anopheles gambiae.</title>
        <authorList>
            <person name="Kukutla P."/>
            <person name="Lindberg B.G."/>
            <person name="Pei D."/>
            <person name="Rayl M."/>
            <person name="Yu W."/>
            <person name="Steritz M."/>
            <person name="Faye I."/>
            <person name="Xu J."/>
        </authorList>
    </citation>
    <scope>NUCLEOTIDE SEQUENCE</scope>
</reference>
<feature type="domain" description="DUF7226" evidence="3">
    <location>
        <begin position="284"/>
        <end position="426"/>
    </location>
</feature>
<reference evidence="4" key="7">
    <citation type="journal article" date="2017" name="Sci. Rep.">
        <title>Genomic features, phylogenetic relationships, and comparative genomics of Elizabethkingia anophelis strain EM361-97 isolated in Taiwan.</title>
        <authorList>
            <person name="Lin J.N."/>
            <person name="Lai C.H."/>
            <person name="Yang C.H."/>
            <person name="Huang Y.H."/>
            <person name="Lin H.H."/>
        </authorList>
    </citation>
    <scope>NUCLEOTIDE SEQUENCE</scope>
</reference>
<evidence type="ECO:0000313" key="4">
    <source>
        <dbReference type="EMBL" id="DAC76391.1"/>
    </source>
</evidence>
<reference evidence="4" key="6">
    <citation type="journal article" date="2017" name="Nat. Commun.">
        <title>Evolutionary dynamics and genomic features of the Elizabethkingia anophelis 2015 to 2016 Wisconsin outbreak strain.</title>
        <authorList>
            <person name="Perrin A."/>
            <person name="Larsonneur E."/>
            <person name="Nicholson A.C."/>
            <person name="Edwards D.J."/>
            <person name="Gundlach K.M."/>
            <person name="Whitney A.M."/>
            <person name="Gulvik C.A."/>
            <person name="Bell M.E."/>
            <person name="Rendueles O."/>
            <person name="Cury J."/>
            <person name="Hugon P."/>
            <person name="Clermont D."/>
            <person name="Enouf V."/>
            <person name="Loparev V."/>
            <person name="Juieng P."/>
            <person name="Monson T."/>
            <person name="Warshauer D."/>
            <person name="Elbadawi L.I."/>
            <person name="Walters M.S."/>
            <person name="Crist M.B."/>
            <person name="Noble-Wang J."/>
            <person name="Borlaug G."/>
            <person name="Rocha E.P.C."/>
            <person name="Criscuolo A."/>
            <person name="Touchon M."/>
            <person name="Davis J.P."/>
            <person name="Holt K.E."/>
            <person name="McQuiston J.R."/>
            <person name="Brisse S."/>
        </authorList>
    </citation>
    <scope>NUCLEOTIDE SEQUENCE</scope>
</reference>
<dbReference type="EMBL" id="BK010623">
    <property type="protein sequence ID" value="DAC76391.1"/>
    <property type="molecule type" value="Genomic_DNA"/>
</dbReference>